<dbReference type="CDD" id="cd22231">
    <property type="entry name" value="RHH_NikR_HicB-like"/>
    <property type="match status" value="1"/>
</dbReference>
<feature type="domain" description="Ribbon-helix-helix protein CopG" evidence="1">
    <location>
        <begin position="8"/>
        <end position="44"/>
    </location>
</feature>
<comment type="caution">
    <text evidence="2">The sequence shown here is derived from an EMBL/GenBank/DDBJ whole genome shotgun (WGS) entry which is preliminary data.</text>
</comment>
<reference evidence="3" key="2">
    <citation type="submission" date="2021-03" db="EMBL/GenBank/DDBJ databases">
        <authorList>
            <person name="Jaffe A."/>
        </authorList>
    </citation>
    <scope>NUCLEOTIDE SEQUENCE</scope>
    <source>
        <strain evidence="3">RIFCSPLOWO2_01_FULL_58_19</strain>
    </source>
</reference>
<dbReference type="Proteomes" id="UP000564964">
    <property type="component" value="Unassembled WGS sequence"/>
</dbReference>
<proteinExistence type="predicted"/>
<reference evidence="2" key="1">
    <citation type="journal article" date="2020" name="bioRxiv">
        <title>A rank-normalized archaeal taxonomy based on genome phylogeny resolves widespread incomplete and uneven classifications.</title>
        <authorList>
            <person name="Rinke C."/>
            <person name="Chuvochina M."/>
            <person name="Mussig A.J."/>
            <person name="Chaumeil P.-A."/>
            <person name="Waite D.W."/>
            <person name="Whitman W.B."/>
            <person name="Parks D.H."/>
            <person name="Hugenholtz P."/>
        </authorList>
    </citation>
    <scope>NUCLEOTIDE SEQUENCE</scope>
    <source>
        <strain evidence="2">UBA10219</strain>
    </source>
</reference>
<name>A0A7J4JH18_9ARCH</name>
<evidence type="ECO:0000313" key="2">
    <source>
        <dbReference type="EMBL" id="HIH15849.1"/>
    </source>
</evidence>
<evidence type="ECO:0000313" key="3">
    <source>
        <dbReference type="EMBL" id="MBS3063566.1"/>
    </source>
</evidence>
<sequence>MAGKTKMLTVAVNADYARTLDDLIARSKLYSSRSEFIKDSIRKNYVELIKDNPSLLALHESAQALAAIARSRGWNGRKPTKAQRNKWAKEYMKEKGWVYE</sequence>
<dbReference type="Proteomes" id="UP000678237">
    <property type="component" value="Unassembled WGS sequence"/>
</dbReference>
<gene>
    <name evidence="2" type="ORF">HA252_00400</name>
    <name evidence="3" type="ORF">J4203_06925</name>
</gene>
<dbReference type="EMBL" id="JAGVWE010000006">
    <property type="protein sequence ID" value="MBS3063566.1"/>
    <property type="molecule type" value="Genomic_DNA"/>
</dbReference>
<accession>A0A7J4JH18</accession>
<evidence type="ECO:0000313" key="4">
    <source>
        <dbReference type="Proteomes" id="UP000564964"/>
    </source>
</evidence>
<dbReference type="Gene3D" id="1.10.1220.10">
    <property type="entry name" value="Met repressor-like"/>
    <property type="match status" value="1"/>
</dbReference>
<organism evidence="2 4">
    <name type="scientific">Candidatus Iainarchaeum sp</name>
    <dbReference type="NCBI Taxonomy" id="3101447"/>
    <lineage>
        <taxon>Archaea</taxon>
        <taxon>Candidatus Iainarchaeota</taxon>
        <taxon>Candidatus Iainarchaeia</taxon>
        <taxon>Candidatus Iainarchaeales</taxon>
        <taxon>Candidatus Iainarchaeaceae</taxon>
        <taxon>Candidatus Iainarchaeum</taxon>
    </lineage>
</organism>
<reference evidence="3" key="3">
    <citation type="submission" date="2021-05" db="EMBL/GenBank/DDBJ databases">
        <title>Protein family content uncovers lineage relationships and bacterial pathway maintenance mechanisms in DPANN archaea.</title>
        <authorList>
            <person name="Castelle C.J."/>
            <person name="Meheust R."/>
            <person name="Jaffe A.L."/>
            <person name="Seitz K."/>
            <person name="Gong X."/>
            <person name="Baker B.J."/>
            <person name="Banfield J.F."/>
        </authorList>
    </citation>
    <scope>NUCLEOTIDE SEQUENCE</scope>
    <source>
        <strain evidence="3">RIFCSPLOWO2_01_FULL_58_19</strain>
    </source>
</reference>
<dbReference type="GO" id="GO:0006355">
    <property type="term" value="P:regulation of DNA-templated transcription"/>
    <property type="evidence" value="ECO:0007669"/>
    <property type="project" value="InterPro"/>
</dbReference>
<protein>
    <submittedName>
        <fullName evidence="2">Ribbon-helix-helix protein, CopG family</fullName>
    </submittedName>
</protein>
<dbReference type="AlphaFoldDB" id="A0A7J4JH18"/>
<dbReference type="EMBL" id="DUGH01000010">
    <property type="protein sequence ID" value="HIH15849.1"/>
    <property type="molecule type" value="Genomic_DNA"/>
</dbReference>
<dbReference type="InterPro" id="IPR002145">
    <property type="entry name" value="CopG"/>
</dbReference>
<dbReference type="Pfam" id="PF01402">
    <property type="entry name" value="RHH_1"/>
    <property type="match status" value="1"/>
</dbReference>
<dbReference type="InterPro" id="IPR013321">
    <property type="entry name" value="Arc_rbn_hlx_hlx"/>
</dbReference>
<evidence type="ECO:0000259" key="1">
    <source>
        <dbReference type="Pfam" id="PF01402"/>
    </source>
</evidence>